<dbReference type="AlphaFoldDB" id="A0A291N018"/>
<reference evidence="4 5" key="1">
    <citation type="submission" date="2017-10" db="EMBL/GenBank/DDBJ databases">
        <title>Sphingobium yanoikuyae S72.</title>
        <authorList>
            <person name="Sanchez E."/>
            <person name="Bustos P."/>
            <person name="Mendoza P."/>
            <person name="Guo X."/>
            <person name="Mendoza A."/>
        </authorList>
    </citation>
    <scope>NUCLEOTIDE SEQUENCE [LARGE SCALE GENOMIC DNA]</scope>
    <source>
        <strain evidence="4 5">S72</strain>
    </source>
</reference>
<organism evidence="4 5">
    <name type="scientific">Sphingobium yanoikuyae</name>
    <name type="common">Sphingomonas yanoikuyae</name>
    <dbReference type="NCBI Taxonomy" id="13690"/>
    <lineage>
        <taxon>Bacteria</taxon>
        <taxon>Pseudomonadati</taxon>
        <taxon>Pseudomonadota</taxon>
        <taxon>Alphaproteobacteria</taxon>
        <taxon>Sphingomonadales</taxon>
        <taxon>Sphingomonadaceae</taxon>
        <taxon>Sphingobium</taxon>
    </lineage>
</organism>
<dbReference type="SMART" id="SM00903">
    <property type="entry name" value="Flavin_Reduct"/>
    <property type="match status" value="1"/>
</dbReference>
<dbReference type="SUPFAM" id="SSF50475">
    <property type="entry name" value="FMN-binding split barrel"/>
    <property type="match status" value="1"/>
</dbReference>
<proteinExistence type="inferred from homology"/>
<evidence type="ECO:0000259" key="3">
    <source>
        <dbReference type="SMART" id="SM00903"/>
    </source>
</evidence>
<dbReference type="GO" id="GO:0010181">
    <property type="term" value="F:FMN binding"/>
    <property type="evidence" value="ECO:0007669"/>
    <property type="project" value="InterPro"/>
</dbReference>
<dbReference type="Pfam" id="PF01613">
    <property type="entry name" value="Flavin_Reduct"/>
    <property type="match status" value="1"/>
</dbReference>
<dbReference type="PANTHER" id="PTHR30466:SF11">
    <property type="entry name" value="FLAVIN-DEPENDENT MONOOXYGENASE, REDUCTASE SUBUNIT HSAB"/>
    <property type="match status" value="1"/>
</dbReference>
<comment type="similarity">
    <text evidence="1">Belongs to the non-flavoprotein flavin reductase family.</text>
</comment>
<dbReference type="Proteomes" id="UP000219422">
    <property type="component" value="Chromosome"/>
</dbReference>
<dbReference type="InterPro" id="IPR012349">
    <property type="entry name" value="Split_barrel_FMN-bd"/>
</dbReference>
<evidence type="ECO:0000313" key="4">
    <source>
        <dbReference type="EMBL" id="ATI80754.1"/>
    </source>
</evidence>
<gene>
    <name evidence="4" type="ORF">A6768_12630</name>
</gene>
<dbReference type="Gene3D" id="1.10.10.10">
    <property type="entry name" value="Winged helix-like DNA-binding domain superfamily/Winged helix DNA-binding domain"/>
    <property type="match status" value="1"/>
</dbReference>
<evidence type="ECO:0000256" key="2">
    <source>
        <dbReference type="ARBA" id="ARBA00023002"/>
    </source>
</evidence>
<sequence>MFCPPLSIWPAGGHFTQKPSDRKVRCVPDIAQKDVNALRSALGRFVTGVTIVTTRDANGKAVGLTANSFNSVSLDPPLVLWSLALGSPNLAAFRESNSWAVHVLAADQEQLSNRFAQRGSDKFEGLDIDDGEEGAPLIKGCAARFGCRHTIEYEGGDHAIFVGEVVEFSQRNVQPLIFHGGRYGGVFSGNAKTRPDELPDLGEFGRYFIGHLLNRAYRKTFAGLQREYEMRSLRASEYSVLVSLGLGDGCTKAELGQRAGNGGVDLPEAAVSALLHRRLIIEQGKKIYLSSEGKIMLAELMEVAETYQSELEKGFAPYELAQLTGLLQKLCDLGQASGH</sequence>
<evidence type="ECO:0000313" key="5">
    <source>
        <dbReference type="Proteomes" id="UP000219422"/>
    </source>
</evidence>
<dbReference type="GeneID" id="57777674"/>
<dbReference type="InterPro" id="IPR002563">
    <property type="entry name" value="Flavin_Rdtase-like_dom"/>
</dbReference>
<dbReference type="Gene3D" id="2.30.110.10">
    <property type="entry name" value="Electron Transport, Fmn-binding Protein, Chain A"/>
    <property type="match status" value="1"/>
</dbReference>
<name>A0A291N018_SPHYA</name>
<dbReference type="InterPro" id="IPR036390">
    <property type="entry name" value="WH_DNA-bd_sf"/>
</dbReference>
<dbReference type="KEGG" id="sya:A6768_12630"/>
<dbReference type="EMBL" id="CP023741">
    <property type="protein sequence ID" value="ATI80754.1"/>
    <property type="molecule type" value="Genomic_DNA"/>
</dbReference>
<evidence type="ECO:0000256" key="1">
    <source>
        <dbReference type="ARBA" id="ARBA00008898"/>
    </source>
</evidence>
<dbReference type="InterPro" id="IPR036388">
    <property type="entry name" value="WH-like_DNA-bd_sf"/>
</dbReference>
<keyword evidence="2" id="KW-0560">Oxidoreductase</keyword>
<dbReference type="PANTHER" id="PTHR30466">
    <property type="entry name" value="FLAVIN REDUCTASE"/>
    <property type="match status" value="1"/>
</dbReference>
<protein>
    <recommendedName>
        <fullName evidence="3">Flavin reductase like domain-containing protein</fullName>
    </recommendedName>
</protein>
<accession>A0A291N018</accession>
<dbReference type="RefSeq" id="WP_097383879.1">
    <property type="nucleotide sequence ID" value="NZ_CP023741.1"/>
</dbReference>
<dbReference type="InterPro" id="IPR050268">
    <property type="entry name" value="NADH-dep_flavin_reductase"/>
</dbReference>
<dbReference type="SUPFAM" id="SSF46785">
    <property type="entry name" value="Winged helix' DNA-binding domain"/>
    <property type="match status" value="1"/>
</dbReference>
<dbReference type="GO" id="GO:0042602">
    <property type="term" value="F:riboflavin reductase (NADPH) activity"/>
    <property type="evidence" value="ECO:0007669"/>
    <property type="project" value="TreeGrafter"/>
</dbReference>
<feature type="domain" description="Flavin reductase like" evidence="3">
    <location>
        <begin position="42"/>
        <end position="185"/>
    </location>
</feature>